<reference evidence="7 8" key="1">
    <citation type="submission" date="2018-07" db="EMBL/GenBank/DDBJ databases">
        <title>Genomic Encyclopedia of Type Strains, Phase III (KMG-III): the genomes of soil and plant-associated and newly described type strains.</title>
        <authorList>
            <person name="Whitman W."/>
        </authorList>
    </citation>
    <scope>NUCLEOTIDE SEQUENCE [LARGE SCALE GENOMIC DNA]</scope>
    <source>
        <strain evidence="7 8">CECT 7506</strain>
    </source>
</reference>
<dbReference type="GO" id="GO:0000160">
    <property type="term" value="P:phosphorelay signal transduction system"/>
    <property type="evidence" value="ECO:0007669"/>
    <property type="project" value="InterPro"/>
</dbReference>
<dbReference type="Pfam" id="PF12833">
    <property type="entry name" value="HTH_18"/>
    <property type="match status" value="1"/>
</dbReference>
<dbReference type="SMART" id="SM00342">
    <property type="entry name" value="HTH_ARAC"/>
    <property type="match status" value="1"/>
</dbReference>
<dbReference type="PROSITE" id="PS01124">
    <property type="entry name" value="HTH_ARAC_FAMILY_2"/>
    <property type="match status" value="1"/>
</dbReference>
<evidence type="ECO:0000313" key="8">
    <source>
        <dbReference type="Proteomes" id="UP000252415"/>
    </source>
</evidence>
<name>A0A368VU01_9BACL</name>
<dbReference type="PANTHER" id="PTHR43280">
    <property type="entry name" value="ARAC-FAMILY TRANSCRIPTIONAL REGULATOR"/>
    <property type="match status" value="1"/>
</dbReference>
<keyword evidence="3" id="KW-0804">Transcription</keyword>
<dbReference type="RefSeq" id="WP_114381381.1">
    <property type="nucleotide sequence ID" value="NZ_QPJD01000010.1"/>
</dbReference>
<feature type="domain" description="HTH araC/xylS-type" evidence="5">
    <location>
        <begin position="411"/>
        <end position="509"/>
    </location>
</feature>
<dbReference type="PROSITE" id="PS50110">
    <property type="entry name" value="RESPONSE_REGULATORY"/>
    <property type="match status" value="1"/>
</dbReference>
<feature type="domain" description="Response regulatory" evidence="6">
    <location>
        <begin position="3"/>
        <end position="119"/>
    </location>
</feature>
<dbReference type="Pfam" id="PF17853">
    <property type="entry name" value="GGDEF_2"/>
    <property type="match status" value="1"/>
</dbReference>
<dbReference type="SUPFAM" id="SSF52172">
    <property type="entry name" value="CheY-like"/>
    <property type="match status" value="1"/>
</dbReference>
<sequence length="515" mass="58551">MLKLLIVDDEQVEREGLQAILQKGFPAFRFEQAKNGARAVEKAMEWQPDLILMDIKMPGLNGVEAIERIKDFLPTAKFIMVTAYDTFEYARQAIKLGVRDYLLKPSKASEIIATVGKVIEEIERERSEREQRKYEETALQKVMPLVESDVVTQLLFDHVHDVHIDDMLGLLGGNSNGEVFVMLVTLQSEAATETLYSAVKEKVRQTESGWVGAMSGRQIPVVVFREAGKTHRSQAAALVQQLLMQQQRDAGSDFFVGIGNPYGGLVNVRLSYQEALLATAHTGLPAKHRFYSDMEARGEFAGGYQDKQTEKRFVDSIRLGQWDSVRKTVMDLIDLHDKNNAALAQSGQWVLERLWIIARVAMEMGFEVEKPLFSFQVKQYQQLRAETDCLLNKLIEAIITHQNRVQPDAVGQMKQYILEHSRQDISLELMAKRIGLSPFYMSKMFKEQAGINYIDFLTECRIERAKTLMSDPALSLKEITFEVGYHDPNYFSKVFKKMCGASPTDYRKAILGSKR</sequence>
<evidence type="ECO:0000256" key="2">
    <source>
        <dbReference type="ARBA" id="ARBA00023125"/>
    </source>
</evidence>
<evidence type="ECO:0000313" key="7">
    <source>
        <dbReference type="EMBL" id="RCW45536.1"/>
    </source>
</evidence>
<dbReference type="Pfam" id="PF00072">
    <property type="entry name" value="Response_reg"/>
    <property type="match status" value="1"/>
</dbReference>
<dbReference type="SMART" id="SM00448">
    <property type="entry name" value="REC"/>
    <property type="match status" value="1"/>
</dbReference>
<dbReference type="OrthoDB" id="9794370at2"/>
<dbReference type="InterPro" id="IPR018062">
    <property type="entry name" value="HTH_AraC-typ_CS"/>
</dbReference>
<comment type="caution">
    <text evidence="7">The sequence shown here is derived from an EMBL/GenBank/DDBJ whole genome shotgun (WGS) entry which is preliminary data.</text>
</comment>
<gene>
    <name evidence="7" type="ORF">DFP97_110124</name>
</gene>
<keyword evidence="1" id="KW-0805">Transcription regulation</keyword>
<dbReference type="CDD" id="cd17536">
    <property type="entry name" value="REC_YesN-like"/>
    <property type="match status" value="1"/>
</dbReference>
<proteinExistence type="predicted"/>
<dbReference type="InterPro" id="IPR041522">
    <property type="entry name" value="CdaR_GGDEF"/>
</dbReference>
<dbReference type="GO" id="GO:0043565">
    <property type="term" value="F:sequence-specific DNA binding"/>
    <property type="evidence" value="ECO:0007669"/>
    <property type="project" value="InterPro"/>
</dbReference>
<evidence type="ECO:0000256" key="4">
    <source>
        <dbReference type="PROSITE-ProRule" id="PRU00169"/>
    </source>
</evidence>
<evidence type="ECO:0000259" key="5">
    <source>
        <dbReference type="PROSITE" id="PS01124"/>
    </source>
</evidence>
<protein>
    <submittedName>
        <fullName evidence="7">Two-component system response regulator YesN</fullName>
    </submittedName>
</protein>
<dbReference type="PRINTS" id="PR00032">
    <property type="entry name" value="HTHARAC"/>
</dbReference>
<accession>A0A368VU01</accession>
<dbReference type="InterPro" id="IPR020449">
    <property type="entry name" value="Tscrpt_reg_AraC-type_HTH"/>
</dbReference>
<evidence type="ECO:0000259" key="6">
    <source>
        <dbReference type="PROSITE" id="PS50110"/>
    </source>
</evidence>
<dbReference type="GO" id="GO:0003700">
    <property type="term" value="F:DNA-binding transcription factor activity"/>
    <property type="evidence" value="ECO:0007669"/>
    <property type="project" value="InterPro"/>
</dbReference>
<feature type="modified residue" description="4-aspartylphosphate" evidence="4">
    <location>
        <position position="54"/>
    </location>
</feature>
<keyword evidence="2" id="KW-0238">DNA-binding</keyword>
<dbReference type="Proteomes" id="UP000252415">
    <property type="component" value="Unassembled WGS sequence"/>
</dbReference>
<dbReference type="InterPro" id="IPR009057">
    <property type="entry name" value="Homeodomain-like_sf"/>
</dbReference>
<dbReference type="SUPFAM" id="SSF46689">
    <property type="entry name" value="Homeodomain-like"/>
    <property type="match status" value="2"/>
</dbReference>
<dbReference type="EMBL" id="QPJD01000010">
    <property type="protein sequence ID" value="RCW45536.1"/>
    <property type="molecule type" value="Genomic_DNA"/>
</dbReference>
<dbReference type="Gene3D" id="3.40.50.2300">
    <property type="match status" value="1"/>
</dbReference>
<dbReference type="PROSITE" id="PS00041">
    <property type="entry name" value="HTH_ARAC_FAMILY_1"/>
    <property type="match status" value="1"/>
</dbReference>
<organism evidence="7 8">
    <name type="scientific">Paenibacillus prosopidis</name>
    <dbReference type="NCBI Taxonomy" id="630520"/>
    <lineage>
        <taxon>Bacteria</taxon>
        <taxon>Bacillati</taxon>
        <taxon>Bacillota</taxon>
        <taxon>Bacilli</taxon>
        <taxon>Bacillales</taxon>
        <taxon>Paenibacillaceae</taxon>
        <taxon>Paenibacillus</taxon>
    </lineage>
</organism>
<evidence type="ECO:0000256" key="3">
    <source>
        <dbReference type="ARBA" id="ARBA00023163"/>
    </source>
</evidence>
<dbReference type="AlphaFoldDB" id="A0A368VU01"/>
<dbReference type="InterPro" id="IPR018060">
    <property type="entry name" value="HTH_AraC"/>
</dbReference>
<dbReference type="PANTHER" id="PTHR43280:SF2">
    <property type="entry name" value="HTH-TYPE TRANSCRIPTIONAL REGULATOR EXSA"/>
    <property type="match status" value="1"/>
</dbReference>
<dbReference type="InterPro" id="IPR011006">
    <property type="entry name" value="CheY-like_superfamily"/>
</dbReference>
<keyword evidence="4" id="KW-0597">Phosphoprotein</keyword>
<dbReference type="Gene3D" id="1.10.10.60">
    <property type="entry name" value="Homeodomain-like"/>
    <property type="match status" value="2"/>
</dbReference>
<evidence type="ECO:0000256" key="1">
    <source>
        <dbReference type="ARBA" id="ARBA00023015"/>
    </source>
</evidence>
<dbReference type="InterPro" id="IPR001789">
    <property type="entry name" value="Sig_transdc_resp-reg_receiver"/>
</dbReference>
<keyword evidence="8" id="KW-1185">Reference proteome</keyword>